<gene>
    <name evidence="1" type="ORF">BW900_09260</name>
</gene>
<name>A0A1S9TBD4_BACMY</name>
<dbReference type="EMBL" id="MUAI01000004">
    <property type="protein sequence ID" value="OOR07313.1"/>
    <property type="molecule type" value="Genomic_DNA"/>
</dbReference>
<evidence type="ECO:0000313" key="1">
    <source>
        <dbReference type="EMBL" id="OOR07313.1"/>
    </source>
</evidence>
<reference evidence="1 2" key="1">
    <citation type="submission" date="2017-01" db="EMBL/GenBank/DDBJ databases">
        <title>Bacillus cereus isolates.</title>
        <authorList>
            <person name="Beno S.M."/>
        </authorList>
    </citation>
    <scope>NUCLEOTIDE SEQUENCE [LARGE SCALE GENOMIC DNA]</scope>
    <source>
        <strain evidence="1 2">FSL W7-1108</strain>
    </source>
</reference>
<evidence type="ECO:0000313" key="2">
    <source>
        <dbReference type="Proteomes" id="UP000190696"/>
    </source>
</evidence>
<dbReference type="AlphaFoldDB" id="A0A1S9TBD4"/>
<organism evidence="1 2">
    <name type="scientific">Bacillus mycoides</name>
    <dbReference type="NCBI Taxonomy" id="1405"/>
    <lineage>
        <taxon>Bacteria</taxon>
        <taxon>Bacillati</taxon>
        <taxon>Bacillota</taxon>
        <taxon>Bacilli</taxon>
        <taxon>Bacillales</taxon>
        <taxon>Bacillaceae</taxon>
        <taxon>Bacillus</taxon>
        <taxon>Bacillus cereus group</taxon>
    </lineage>
</organism>
<accession>A0A1S9TBD4</accession>
<sequence>MKNFFHGGFMLSKPLELFVMIQLQRLEQSVISLLHLRQRAPLVQEFQCPPVLNEPLALFSV</sequence>
<comment type="caution">
    <text evidence="1">The sequence shown here is derived from an EMBL/GenBank/DDBJ whole genome shotgun (WGS) entry which is preliminary data.</text>
</comment>
<proteinExistence type="predicted"/>
<dbReference type="Proteomes" id="UP000190696">
    <property type="component" value="Unassembled WGS sequence"/>
</dbReference>
<protein>
    <submittedName>
        <fullName evidence="1">Uncharacterized protein</fullName>
    </submittedName>
</protein>